<dbReference type="InterPro" id="IPR051531">
    <property type="entry name" value="N-acetyltransferase"/>
</dbReference>
<accession>A0A951QJ96</accession>
<evidence type="ECO:0000256" key="3">
    <source>
        <dbReference type="ARBA" id="ARBA00038502"/>
    </source>
</evidence>
<evidence type="ECO:0000259" key="4">
    <source>
        <dbReference type="PROSITE" id="PS51186"/>
    </source>
</evidence>
<protein>
    <submittedName>
        <fullName evidence="5">GNAT family N-acetyltransferase</fullName>
        <ecNumber evidence="5">2.3.1.-</ecNumber>
    </submittedName>
</protein>
<feature type="domain" description="N-acetyltransferase" evidence="4">
    <location>
        <begin position="22"/>
        <end position="188"/>
    </location>
</feature>
<dbReference type="InterPro" id="IPR016181">
    <property type="entry name" value="Acyl_CoA_acyltransferase"/>
</dbReference>
<comment type="caution">
    <text evidence="5">The sequence shown here is derived from an EMBL/GenBank/DDBJ whole genome shotgun (WGS) entry which is preliminary data.</text>
</comment>
<dbReference type="InterPro" id="IPR000182">
    <property type="entry name" value="GNAT_dom"/>
</dbReference>
<proteinExistence type="inferred from homology"/>
<dbReference type="AlphaFoldDB" id="A0A951QJ96"/>
<evidence type="ECO:0000256" key="1">
    <source>
        <dbReference type="ARBA" id="ARBA00022679"/>
    </source>
</evidence>
<gene>
    <name evidence="5" type="ORF">KME60_08600</name>
</gene>
<dbReference type="SUPFAM" id="SSF55729">
    <property type="entry name" value="Acyl-CoA N-acyltransferases (Nat)"/>
    <property type="match status" value="1"/>
</dbReference>
<dbReference type="Proteomes" id="UP000729701">
    <property type="component" value="Unassembled WGS sequence"/>
</dbReference>
<evidence type="ECO:0000313" key="5">
    <source>
        <dbReference type="EMBL" id="MBW4667474.1"/>
    </source>
</evidence>
<sequence length="204" mass="23739">MTNAKESSFDELELPFIVSDRLFLRMGTVEDIPEILKFYTDNKTYLTPFYPSWHVNFFTKEYWQIQVEVNIQQFINDLSLKLFIFEKSNPTIIIGSLNFQNFVRSAAQYCTVGYSLGEVEQGKGYMKEAMQAAIKYVFQELNLHRIMANYMPHNQRSGNLLKKLGFVVEGYARDYLLINGKWEDHILTSLINSNAPLPPIQRGE</sequence>
<evidence type="ECO:0000313" key="6">
    <source>
        <dbReference type="Proteomes" id="UP000729701"/>
    </source>
</evidence>
<dbReference type="GO" id="GO:0008999">
    <property type="term" value="F:protein-N-terminal-alanine acetyltransferase activity"/>
    <property type="evidence" value="ECO:0007669"/>
    <property type="project" value="TreeGrafter"/>
</dbReference>
<comment type="similarity">
    <text evidence="3">Belongs to the acetyltransferase family. RimJ subfamily.</text>
</comment>
<dbReference type="GO" id="GO:0005737">
    <property type="term" value="C:cytoplasm"/>
    <property type="evidence" value="ECO:0007669"/>
    <property type="project" value="TreeGrafter"/>
</dbReference>
<dbReference type="EC" id="2.3.1.-" evidence="5"/>
<dbReference type="EMBL" id="JAHHGZ010000007">
    <property type="protein sequence ID" value="MBW4667474.1"/>
    <property type="molecule type" value="Genomic_DNA"/>
</dbReference>
<dbReference type="PANTHER" id="PTHR43792">
    <property type="entry name" value="GNAT FAMILY, PUTATIVE (AFU_ORTHOLOGUE AFUA_3G00765)-RELATED-RELATED"/>
    <property type="match status" value="1"/>
</dbReference>
<reference evidence="5" key="2">
    <citation type="journal article" date="2022" name="Microbiol. Resour. Announc.">
        <title>Metagenome Sequencing to Explore Phylogenomics of Terrestrial Cyanobacteria.</title>
        <authorList>
            <person name="Ward R.D."/>
            <person name="Stajich J.E."/>
            <person name="Johansen J.R."/>
            <person name="Huntemann M."/>
            <person name="Clum A."/>
            <person name="Foster B."/>
            <person name="Foster B."/>
            <person name="Roux S."/>
            <person name="Palaniappan K."/>
            <person name="Varghese N."/>
            <person name="Mukherjee S."/>
            <person name="Reddy T.B.K."/>
            <person name="Daum C."/>
            <person name="Copeland A."/>
            <person name="Chen I.A."/>
            <person name="Ivanova N.N."/>
            <person name="Kyrpides N.C."/>
            <person name="Shapiro N."/>
            <person name="Eloe-Fadrosh E.A."/>
            <person name="Pietrasiak N."/>
        </authorList>
    </citation>
    <scope>NUCLEOTIDE SEQUENCE</scope>
    <source>
        <strain evidence="5">GSE-NOS-MK-12-04C</strain>
    </source>
</reference>
<keyword evidence="1 5" id="KW-0808">Transferase</keyword>
<dbReference type="Pfam" id="PF13302">
    <property type="entry name" value="Acetyltransf_3"/>
    <property type="match status" value="1"/>
</dbReference>
<dbReference type="Gene3D" id="3.40.630.30">
    <property type="match status" value="1"/>
</dbReference>
<reference evidence="5" key="1">
    <citation type="submission" date="2021-05" db="EMBL/GenBank/DDBJ databases">
        <authorList>
            <person name="Pietrasiak N."/>
            <person name="Ward R."/>
            <person name="Stajich J.E."/>
            <person name="Kurbessoian T."/>
        </authorList>
    </citation>
    <scope>NUCLEOTIDE SEQUENCE</scope>
    <source>
        <strain evidence="5">GSE-NOS-MK-12-04C</strain>
    </source>
</reference>
<dbReference type="PANTHER" id="PTHR43792:SF8">
    <property type="entry name" value="[RIBOSOMAL PROTEIN US5]-ALANINE N-ACETYLTRANSFERASE"/>
    <property type="match status" value="1"/>
</dbReference>
<keyword evidence="2 5" id="KW-0012">Acyltransferase</keyword>
<name>A0A951QJ96_9CYAN</name>
<organism evidence="5 6">
    <name type="scientific">Cyanomargarita calcarea GSE-NOS-MK-12-04C</name>
    <dbReference type="NCBI Taxonomy" id="2839659"/>
    <lineage>
        <taxon>Bacteria</taxon>
        <taxon>Bacillati</taxon>
        <taxon>Cyanobacteriota</taxon>
        <taxon>Cyanophyceae</taxon>
        <taxon>Nostocales</taxon>
        <taxon>Cyanomargaritaceae</taxon>
        <taxon>Cyanomargarita</taxon>
    </lineage>
</organism>
<evidence type="ECO:0000256" key="2">
    <source>
        <dbReference type="ARBA" id="ARBA00023315"/>
    </source>
</evidence>
<dbReference type="PROSITE" id="PS51186">
    <property type="entry name" value="GNAT"/>
    <property type="match status" value="1"/>
</dbReference>